<organism evidence="2 3">
    <name type="scientific">Saccoglossus kowalevskii</name>
    <name type="common">Acorn worm</name>
    <dbReference type="NCBI Taxonomy" id="10224"/>
    <lineage>
        <taxon>Eukaryota</taxon>
        <taxon>Metazoa</taxon>
        <taxon>Hemichordata</taxon>
        <taxon>Enteropneusta</taxon>
        <taxon>Harrimaniidae</taxon>
        <taxon>Saccoglossus</taxon>
    </lineage>
</organism>
<sequence>MRDNLLKAIAAKQLDEKYRSYKLASNIAKTILTNFVRPRKCYEEYFERCENLIHTHLDPYGYVDEKSPKKEPIQSDEYEADLADATECVSLGKHVAVVHPSRATHETPLLQNKEIQTNQEMSNQLNDGSARMRNQATRGRTTSYEETGEPKKHHPCDPNIADLLVKNNDVAESLAGQEGMKQRIVLSINHHRSIDAEQQNQSDIREQQLIVNADVKGIECMAQGLSENVTGQPLHPSVELSKSKVNERQIFPSPAHSGNADDSEIPTPAAKVGPTLNRSEKQSNSHTAKLPIHTSTTPAMASGSLKRNPASPSNTNVKHHDFIKGCEDDNGE</sequence>
<accession>A0ABM0MBJ1</accession>
<feature type="compositionally biased region" description="Polar residues" evidence="1">
    <location>
        <begin position="284"/>
        <end position="299"/>
    </location>
</feature>
<feature type="region of interest" description="Disordered" evidence="1">
    <location>
        <begin position="124"/>
        <end position="158"/>
    </location>
</feature>
<dbReference type="RefSeq" id="XP_006817382.1">
    <property type="nucleotide sequence ID" value="XM_006817319.1"/>
</dbReference>
<name>A0ABM0MBJ1_SACKO</name>
<keyword evidence="2" id="KW-1185">Reference proteome</keyword>
<gene>
    <name evidence="3" type="primary">LOC102801558</name>
</gene>
<protein>
    <submittedName>
        <fullName evidence="3">Uncharacterized protein LOC102801558</fullName>
    </submittedName>
</protein>
<dbReference type="Proteomes" id="UP000694865">
    <property type="component" value="Unplaced"/>
</dbReference>
<reference evidence="3" key="1">
    <citation type="submission" date="2025-08" db="UniProtKB">
        <authorList>
            <consortium name="RefSeq"/>
        </authorList>
    </citation>
    <scope>IDENTIFICATION</scope>
    <source>
        <tissue evidence="3">Testes</tissue>
    </source>
</reference>
<evidence type="ECO:0000313" key="2">
    <source>
        <dbReference type="Proteomes" id="UP000694865"/>
    </source>
</evidence>
<feature type="compositionally biased region" description="Polar residues" evidence="1">
    <location>
        <begin position="124"/>
        <end position="145"/>
    </location>
</feature>
<feature type="region of interest" description="Disordered" evidence="1">
    <location>
        <begin position="250"/>
        <end position="332"/>
    </location>
</feature>
<evidence type="ECO:0000256" key="1">
    <source>
        <dbReference type="SAM" id="MobiDB-lite"/>
    </source>
</evidence>
<evidence type="ECO:0000313" key="3">
    <source>
        <dbReference type="RefSeq" id="XP_006817382.1"/>
    </source>
</evidence>
<feature type="compositionally biased region" description="Basic and acidic residues" evidence="1">
    <location>
        <begin position="318"/>
        <end position="332"/>
    </location>
</feature>
<dbReference type="GeneID" id="102801558"/>
<proteinExistence type="predicted"/>